<proteinExistence type="predicted"/>
<reference evidence="4" key="1">
    <citation type="journal article" date="2020" name="Nat. Commun.">
        <title>Genome assembly of wild tea tree DASZ reveals pedigree and selection history of tea varieties.</title>
        <authorList>
            <person name="Zhang W."/>
            <person name="Zhang Y."/>
            <person name="Qiu H."/>
            <person name="Guo Y."/>
            <person name="Wan H."/>
            <person name="Zhang X."/>
            <person name="Scossa F."/>
            <person name="Alseekh S."/>
            <person name="Zhang Q."/>
            <person name="Wang P."/>
            <person name="Xu L."/>
            <person name="Schmidt M.H."/>
            <person name="Jia X."/>
            <person name="Li D."/>
            <person name="Zhu A."/>
            <person name="Guo F."/>
            <person name="Chen W."/>
            <person name="Ni D."/>
            <person name="Usadel B."/>
            <person name="Fernie A.R."/>
            <person name="Wen W."/>
        </authorList>
    </citation>
    <scope>NUCLEOTIDE SEQUENCE [LARGE SCALE GENOMIC DNA]</scope>
    <source>
        <strain evidence="4">cv. G240</strain>
    </source>
</reference>
<evidence type="ECO:0000256" key="1">
    <source>
        <dbReference type="SAM" id="MobiDB-lite"/>
    </source>
</evidence>
<dbReference type="EMBL" id="JACBKZ010000009">
    <property type="protein sequence ID" value="KAF5942154.1"/>
    <property type="molecule type" value="Genomic_DNA"/>
</dbReference>
<sequence length="88" mass="10249">MNRNATSMTGHWLRKPASRQAEKMRMKLEDPYMKEIENYESVPDLVDQLGGRNLKLSDQAMTALTFDVLIIVFAICCIIYVIFFKEPY</sequence>
<organism evidence="3 4">
    <name type="scientific">Camellia sinensis</name>
    <name type="common">Tea plant</name>
    <name type="synonym">Thea sinensis</name>
    <dbReference type="NCBI Taxonomy" id="4442"/>
    <lineage>
        <taxon>Eukaryota</taxon>
        <taxon>Viridiplantae</taxon>
        <taxon>Streptophyta</taxon>
        <taxon>Embryophyta</taxon>
        <taxon>Tracheophyta</taxon>
        <taxon>Spermatophyta</taxon>
        <taxon>Magnoliopsida</taxon>
        <taxon>eudicotyledons</taxon>
        <taxon>Gunneridae</taxon>
        <taxon>Pentapetalae</taxon>
        <taxon>asterids</taxon>
        <taxon>Ericales</taxon>
        <taxon>Theaceae</taxon>
        <taxon>Camellia</taxon>
    </lineage>
</organism>
<keyword evidence="2" id="KW-0472">Membrane</keyword>
<dbReference type="Proteomes" id="UP000593564">
    <property type="component" value="Unassembled WGS sequence"/>
</dbReference>
<reference evidence="3 4" key="2">
    <citation type="submission" date="2020-07" db="EMBL/GenBank/DDBJ databases">
        <title>Genome assembly of wild tea tree DASZ reveals pedigree and selection history of tea varieties.</title>
        <authorList>
            <person name="Zhang W."/>
        </authorList>
    </citation>
    <scope>NUCLEOTIDE SEQUENCE [LARGE SCALE GENOMIC DNA]</scope>
    <source>
        <strain evidence="4">cv. G240</strain>
        <tissue evidence="3">Leaf</tissue>
    </source>
</reference>
<dbReference type="PANTHER" id="PTHR45283">
    <property type="entry name" value="NAD(P)H-QUINONE OXIDOREDUCTASE SUBUNIT T, CHLOROPLASTIC"/>
    <property type="match status" value="1"/>
</dbReference>
<feature type="transmembrane region" description="Helical" evidence="2">
    <location>
        <begin position="62"/>
        <end position="83"/>
    </location>
</feature>
<accession>A0A7J7GRU5</accession>
<keyword evidence="4" id="KW-1185">Reference proteome</keyword>
<comment type="caution">
    <text evidence="3">The sequence shown here is derived from an EMBL/GenBank/DDBJ whole genome shotgun (WGS) entry which is preliminary data.</text>
</comment>
<evidence type="ECO:0000256" key="2">
    <source>
        <dbReference type="SAM" id="Phobius"/>
    </source>
</evidence>
<evidence type="ECO:0000313" key="4">
    <source>
        <dbReference type="Proteomes" id="UP000593564"/>
    </source>
</evidence>
<dbReference type="AlphaFoldDB" id="A0A7J7GRU5"/>
<gene>
    <name evidence="3" type="ORF">HYC85_019796</name>
</gene>
<keyword evidence="2" id="KW-1133">Transmembrane helix</keyword>
<evidence type="ECO:0000313" key="3">
    <source>
        <dbReference type="EMBL" id="KAF5942154.1"/>
    </source>
</evidence>
<protein>
    <submittedName>
        <fullName evidence="3">Uncharacterized protein</fullName>
    </submittedName>
</protein>
<keyword evidence="2" id="KW-0812">Transmembrane</keyword>
<name>A0A7J7GRU5_CAMSI</name>
<dbReference type="PANTHER" id="PTHR45283:SF1">
    <property type="entry name" value="NAD(P)H-QUINONE OXIDOREDUCTASE SUBUNIT T, CHLOROPLASTIC"/>
    <property type="match status" value="1"/>
</dbReference>
<dbReference type="InterPro" id="IPR044618">
    <property type="entry name" value="NdhT-like"/>
</dbReference>
<feature type="region of interest" description="Disordered" evidence="1">
    <location>
        <begin position="1"/>
        <end position="21"/>
    </location>
</feature>